<reference evidence="2 3" key="1">
    <citation type="submission" date="2023-07" db="EMBL/GenBank/DDBJ databases">
        <title>Genomic Encyclopedia of Type Strains, Phase IV (KMG-IV): sequencing the most valuable type-strain genomes for metagenomic binning, comparative biology and taxonomic classification.</title>
        <authorList>
            <person name="Goeker M."/>
        </authorList>
    </citation>
    <scope>NUCLEOTIDE SEQUENCE [LARGE SCALE GENOMIC DNA]</scope>
    <source>
        <strain evidence="2 3">T98</strain>
    </source>
</reference>
<evidence type="ECO:0000313" key="3">
    <source>
        <dbReference type="Proteomes" id="UP001248709"/>
    </source>
</evidence>
<organism evidence="2 3">
    <name type="scientific">Paenibacillus forsythiae</name>
    <dbReference type="NCBI Taxonomy" id="365616"/>
    <lineage>
        <taxon>Bacteria</taxon>
        <taxon>Bacillati</taxon>
        <taxon>Bacillota</taxon>
        <taxon>Bacilli</taxon>
        <taxon>Bacillales</taxon>
        <taxon>Paenibacillaceae</taxon>
        <taxon>Paenibacillus</taxon>
    </lineage>
</organism>
<dbReference type="Proteomes" id="UP001248709">
    <property type="component" value="Unassembled WGS sequence"/>
</dbReference>
<sequence length="91" mass="10023">MEMASAAPFRFEAGIRRGEYGGWSATGNPGAGDDADDDAGQEESLKLCTFWPRENTRCITHLRRYSFFLHSVLYSAHAASNSCINSGFLDI</sequence>
<gene>
    <name evidence="2" type="ORF">J2Z22_001849</name>
</gene>
<evidence type="ECO:0000313" key="2">
    <source>
        <dbReference type="EMBL" id="MDT3426323.1"/>
    </source>
</evidence>
<evidence type="ECO:0000256" key="1">
    <source>
        <dbReference type="SAM" id="MobiDB-lite"/>
    </source>
</evidence>
<name>A0ABU3H674_9BACL</name>
<protein>
    <submittedName>
        <fullName evidence="2">Uncharacterized protein</fullName>
    </submittedName>
</protein>
<accession>A0ABU3H674</accession>
<dbReference type="EMBL" id="JAUSUY010000006">
    <property type="protein sequence ID" value="MDT3426323.1"/>
    <property type="molecule type" value="Genomic_DNA"/>
</dbReference>
<keyword evidence="3" id="KW-1185">Reference proteome</keyword>
<feature type="region of interest" description="Disordered" evidence="1">
    <location>
        <begin position="20"/>
        <end position="39"/>
    </location>
</feature>
<comment type="caution">
    <text evidence="2">The sequence shown here is derived from an EMBL/GenBank/DDBJ whole genome shotgun (WGS) entry which is preliminary data.</text>
</comment>
<proteinExistence type="predicted"/>